<name>A0ACC2XFN6_9TREE</name>
<sequence length="872" mass="93356">MSYTRSRSNSGVGDWYTASYSNTISRLRTTPFMPGANFEPAITQLHDLEPTATNMSSTSNPPGSNNATLRNRVQVLDATTGLPMTSRQIAQATDATNQTGLTNGINGGANVGAQKKKGQTLFGPDVGFEEADSVGGWTKADAGHGNVGALDERVPTVPLGVVKTWIERAKSDTTVVDSSNARVHKTTTLQALVNLKRPSLSLHALTAVHPDGAESSTSHSLRFTYDASSPSVLVTLTIHPRSYPPLPTRRPVTTIYSARHQGGFGKTWQLPDQVAMNLQAMMDEELKLKDSAERARVEEEERRRRSAAMDGEDDDEDDDLKKRRHSASGHRGLHAAPATTAVSNPSATATAPENTSSPAASRSRFGISGIFGRRQRRHDEEQGIIAGIRNAQGGTQAVGAGGDAIEMQPTSGTGAAAATAGNDTTTANAAPGEDDKEVVKDVMEEDGIRVMIRLDALDEQGNKLSASNAQLTHVLLTGTPLSSPSTVAVEAQPAHEDSTISPVHADHAVPRTSNVSALPVRRSWALKVVRREAVIANHTFLLKEIYGLSSASTSDNTNEASATPNDAADPYASTPNECIVCLTNARDVVLLPCRHLVVCRECAIGMIEFGAGGKVARREEPAVNLDSAAGAVGGAPGGDGATADVPSVPAPAPTTRERRKRKAKGWFCPVCRQPYTSLLRLALPAPANQASDSVELEREDEHADTATIRSFRTTRTARSIAGQSLHRVSSRATLPERGERMLRELAPDDDDDDDEDDEDTNHLAASQHRPVLSEQGQAQPSADYASTLSSYPPRPNVMSQVEESEGERRERLQQEEMDREQVLHNTYQPAPFVLGNEVEVDTPPAATTPVPDYGREESKRPSVEGTGWRAAV</sequence>
<evidence type="ECO:0000313" key="2">
    <source>
        <dbReference type="Proteomes" id="UP001234202"/>
    </source>
</evidence>
<comment type="caution">
    <text evidence="1">The sequence shown here is derived from an EMBL/GenBank/DDBJ whole genome shotgun (WGS) entry which is preliminary data.</text>
</comment>
<proteinExistence type="predicted"/>
<evidence type="ECO:0000313" key="1">
    <source>
        <dbReference type="EMBL" id="KAJ9122204.1"/>
    </source>
</evidence>
<reference evidence="1" key="1">
    <citation type="submission" date="2023-04" db="EMBL/GenBank/DDBJ databases">
        <title>Draft Genome sequencing of Naganishia species isolated from polar environments using Oxford Nanopore Technology.</title>
        <authorList>
            <person name="Leo P."/>
            <person name="Venkateswaran K."/>
        </authorList>
    </citation>
    <scope>NUCLEOTIDE SEQUENCE</scope>
    <source>
        <strain evidence="1">DBVPG 5303</strain>
    </source>
</reference>
<dbReference type="EMBL" id="JASBWV010000015">
    <property type="protein sequence ID" value="KAJ9122204.1"/>
    <property type="molecule type" value="Genomic_DNA"/>
</dbReference>
<gene>
    <name evidence="1" type="ORF">QFC24_004434</name>
</gene>
<keyword evidence="2" id="KW-1185">Reference proteome</keyword>
<organism evidence="1 2">
    <name type="scientific">Naganishia onofrii</name>
    <dbReference type="NCBI Taxonomy" id="1851511"/>
    <lineage>
        <taxon>Eukaryota</taxon>
        <taxon>Fungi</taxon>
        <taxon>Dikarya</taxon>
        <taxon>Basidiomycota</taxon>
        <taxon>Agaricomycotina</taxon>
        <taxon>Tremellomycetes</taxon>
        <taxon>Filobasidiales</taxon>
        <taxon>Filobasidiaceae</taxon>
        <taxon>Naganishia</taxon>
    </lineage>
</organism>
<protein>
    <submittedName>
        <fullName evidence="1">Uncharacterized protein</fullName>
    </submittedName>
</protein>
<dbReference type="Proteomes" id="UP001234202">
    <property type="component" value="Unassembled WGS sequence"/>
</dbReference>
<accession>A0ACC2XFN6</accession>